<feature type="signal peptide" evidence="6">
    <location>
        <begin position="1"/>
        <end position="30"/>
    </location>
</feature>
<gene>
    <name evidence="8" type="ORF">SDRG_00560</name>
</gene>
<dbReference type="GO" id="GO:0046872">
    <property type="term" value="F:metal ion binding"/>
    <property type="evidence" value="ECO:0007669"/>
    <property type="project" value="UniProtKB-KW"/>
</dbReference>
<dbReference type="Proteomes" id="UP000030762">
    <property type="component" value="Unassembled WGS sequence"/>
</dbReference>
<keyword evidence="6" id="KW-0732">Signal</keyword>
<dbReference type="GO" id="GO:0004722">
    <property type="term" value="F:protein serine/threonine phosphatase activity"/>
    <property type="evidence" value="ECO:0007669"/>
    <property type="project" value="InterPro"/>
</dbReference>
<dbReference type="PROSITE" id="PS51746">
    <property type="entry name" value="PPM_2"/>
    <property type="match status" value="1"/>
</dbReference>
<organism evidence="8 9">
    <name type="scientific">Saprolegnia diclina (strain VS20)</name>
    <dbReference type="NCBI Taxonomy" id="1156394"/>
    <lineage>
        <taxon>Eukaryota</taxon>
        <taxon>Sar</taxon>
        <taxon>Stramenopiles</taxon>
        <taxon>Oomycota</taxon>
        <taxon>Saprolegniomycetes</taxon>
        <taxon>Saprolegniales</taxon>
        <taxon>Saprolegniaceae</taxon>
        <taxon>Saprolegnia</taxon>
    </lineage>
</organism>
<dbReference type="CDD" id="cd00143">
    <property type="entry name" value="PP2Cc"/>
    <property type="match status" value="1"/>
</dbReference>
<dbReference type="InterPro" id="IPR001932">
    <property type="entry name" value="PPM-type_phosphatase-like_dom"/>
</dbReference>
<evidence type="ECO:0000256" key="1">
    <source>
        <dbReference type="ARBA" id="ARBA00004170"/>
    </source>
</evidence>
<dbReference type="OrthoDB" id="420076at2759"/>
<comment type="subcellular location">
    <subcellularLocation>
        <location evidence="1">Membrane</location>
        <topology evidence="1">Peripheral membrane protein</topology>
    </subcellularLocation>
</comment>
<accession>T0R7B9</accession>
<dbReference type="AlphaFoldDB" id="T0R7B9"/>
<dbReference type="Gene3D" id="3.60.40.10">
    <property type="entry name" value="PPM-type phosphatase domain"/>
    <property type="match status" value="1"/>
</dbReference>
<keyword evidence="2" id="KW-0479">Metal-binding</keyword>
<dbReference type="VEuPathDB" id="FungiDB:SDRG_00560"/>
<dbReference type="PANTHER" id="PTHR13832:SF827">
    <property type="entry name" value="PROTEIN PHOSPHATASE 1L"/>
    <property type="match status" value="1"/>
</dbReference>
<dbReference type="EMBL" id="JH767132">
    <property type="protein sequence ID" value="EQC42841.1"/>
    <property type="molecule type" value="Genomic_DNA"/>
</dbReference>
<evidence type="ECO:0000256" key="2">
    <source>
        <dbReference type="ARBA" id="ARBA00022723"/>
    </source>
</evidence>
<keyword evidence="4 5" id="KW-0904">Protein phosphatase</keyword>
<dbReference type="SUPFAM" id="SSF81606">
    <property type="entry name" value="PP2C-like"/>
    <property type="match status" value="1"/>
</dbReference>
<dbReference type="Pfam" id="PF00481">
    <property type="entry name" value="PP2C"/>
    <property type="match status" value="1"/>
</dbReference>
<keyword evidence="9" id="KW-1185">Reference proteome</keyword>
<keyword evidence="3 5" id="KW-0378">Hydrolase</keyword>
<comment type="similarity">
    <text evidence="5">Belongs to the PP2C family.</text>
</comment>
<evidence type="ECO:0000256" key="5">
    <source>
        <dbReference type="RuleBase" id="RU003465"/>
    </source>
</evidence>
<dbReference type="eggNOG" id="KOG0700">
    <property type="taxonomic scope" value="Eukaryota"/>
</dbReference>
<dbReference type="GeneID" id="19941287"/>
<dbReference type="InterPro" id="IPR036457">
    <property type="entry name" value="PPM-type-like_dom_sf"/>
</dbReference>
<evidence type="ECO:0000256" key="4">
    <source>
        <dbReference type="ARBA" id="ARBA00022912"/>
    </source>
</evidence>
<sequence length="508" mass="54510">MVRRRPASPAAWAPLLMLTTPGLNLSKLLASLDGTTAFCAHVCEAFDGVKLTHVVVDRHGAPALLLLAGALAMHAHCGVAFLQDAHAADRSLLFLTDLVEHGDDFLRQVEAARTKCNGSLVAVASVCGKEELPDELNLSVPWFCGWTPKGAKMQVASMAPTKAVASPRPFELRHCTTTYEGNIMSEDRSDCWTQSPDTALFAVYDGHGGEIAVNFIHKTLGPLILDNVQANASPLKRKRDAPPPPPLTSALKSAFLKCDELLKEKLRSYGPTIASSKGFCNTGSCAVTALFRGDTVLLANVGDCQAVLGYSTSAISTVDVASMAAKVLTTTHDCNNADEIKRVVERSNDRNAIRMSKDDRLSCSEYGIKRVAGSLSVTRALGDWYLKADEFSAPPYKAKVPYITAEPDVVVHHITKRDKFLILASDGLWEVVPPLLAVQIVTNYVTTAANAGEAPIPNASAALVHCALDRAASKEGLALHDLLAISKGPQRRSIHDDITCTVIFLEHA</sequence>
<dbReference type="STRING" id="1156394.T0R7B9"/>
<proteinExistence type="inferred from homology"/>
<reference evidence="8 9" key="1">
    <citation type="submission" date="2012-04" db="EMBL/GenBank/DDBJ databases">
        <title>The Genome Sequence of Saprolegnia declina VS20.</title>
        <authorList>
            <consortium name="The Broad Institute Genome Sequencing Platform"/>
            <person name="Russ C."/>
            <person name="Nusbaum C."/>
            <person name="Tyler B."/>
            <person name="van West P."/>
            <person name="Dieguez-Uribeondo J."/>
            <person name="de Bruijn I."/>
            <person name="Tripathy S."/>
            <person name="Jiang R."/>
            <person name="Young S.K."/>
            <person name="Zeng Q."/>
            <person name="Gargeya S."/>
            <person name="Fitzgerald M."/>
            <person name="Haas B."/>
            <person name="Abouelleil A."/>
            <person name="Alvarado L."/>
            <person name="Arachchi H.M."/>
            <person name="Berlin A."/>
            <person name="Chapman S.B."/>
            <person name="Goldberg J."/>
            <person name="Griggs A."/>
            <person name="Gujja S."/>
            <person name="Hansen M."/>
            <person name="Howarth C."/>
            <person name="Imamovic A."/>
            <person name="Larimer J."/>
            <person name="McCowen C."/>
            <person name="Montmayeur A."/>
            <person name="Murphy C."/>
            <person name="Neiman D."/>
            <person name="Pearson M."/>
            <person name="Priest M."/>
            <person name="Roberts A."/>
            <person name="Saif S."/>
            <person name="Shea T."/>
            <person name="Sisk P."/>
            <person name="Sykes S."/>
            <person name="Wortman J."/>
            <person name="Nusbaum C."/>
            <person name="Birren B."/>
        </authorList>
    </citation>
    <scope>NUCLEOTIDE SEQUENCE [LARGE SCALE GENOMIC DNA]</scope>
    <source>
        <strain evidence="8 9">VS20</strain>
    </source>
</reference>
<feature type="domain" description="PPM-type phosphatase" evidence="7">
    <location>
        <begin position="173"/>
        <end position="505"/>
    </location>
</feature>
<evidence type="ECO:0000259" key="7">
    <source>
        <dbReference type="PROSITE" id="PS51746"/>
    </source>
</evidence>
<dbReference type="InterPro" id="IPR000222">
    <property type="entry name" value="PP2C_BS"/>
</dbReference>
<dbReference type="SMART" id="SM00332">
    <property type="entry name" value="PP2Cc"/>
    <property type="match status" value="1"/>
</dbReference>
<evidence type="ECO:0000313" key="8">
    <source>
        <dbReference type="EMBL" id="EQC42841.1"/>
    </source>
</evidence>
<dbReference type="GO" id="GO:0016020">
    <property type="term" value="C:membrane"/>
    <property type="evidence" value="ECO:0007669"/>
    <property type="project" value="UniProtKB-SubCell"/>
</dbReference>
<dbReference type="InParanoid" id="T0R7B9"/>
<evidence type="ECO:0000256" key="6">
    <source>
        <dbReference type="SAM" id="SignalP"/>
    </source>
</evidence>
<dbReference type="OMA" id="RSQIKFE"/>
<evidence type="ECO:0000313" key="9">
    <source>
        <dbReference type="Proteomes" id="UP000030762"/>
    </source>
</evidence>
<evidence type="ECO:0000256" key="3">
    <source>
        <dbReference type="ARBA" id="ARBA00022801"/>
    </source>
</evidence>
<protein>
    <recommendedName>
        <fullName evidence="7">PPM-type phosphatase domain-containing protein</fullName>
    </recommendedName>
</protein>
<dbReference type="PROSITE" id="PS01032">
    <property type="entry name" value="PPM_1"/>
    <property type="match status" value="1"/>
</dbReference>
<dbReference type="PANTHER" id="PTHR13832">
    <property type="entry name" value="PROTEIN PHOSPHATASE 2C"/>
    <property type="match status" value="1"/>
</dbReference>
<dbReference type="InterPro" id="IPR015655">
    <property type="entry name" value="PP2C"/>
</dbReference>
<dbReference type="RefSeq" id="XP_008604264.1">
    <property type="nucleotide sequence ID" value="XM_008606042.1"/>
</dbReference>
<name>T0R7B9_SAPDV</name>
<feature type="chain" id="PRO_5004571035" description="PPM-type phosphatase domain-containing protein" evidence="6">
    <location>
        <begin position="31"/>
        <end position="508"/>
    </location>
</feature>